<dbReference type="AlphaFoldDB" id="A0A1Y1K9T1"/>
<dbReference type="EMBL" id="GEZM01088380">
    <property type="protein sequence ID" value="JAV58229.1"/>
    <property type="molecule type" value="Transcribed_RNA"/>
</dbReference>
<evidence type="ECO:0000313" key="2">
    <source>
        <dbReference type="EMBL" id="JAV58229.1"/>
    </source>
</evidence>
<feature type="compositionally biased region" description="Polar residues" evidence="1">
    <location>
        <begin position="108"/>
        <end position="121"/>
    </location>
</feature>
<protein>
    <submittedName>
        <fullName evidence="2">Uncharacterized protein</fullName>
    </submittedName>
</protein>
<reference evidence="2" key="1">
    <citation type="journal article" date="2016" name="Sci. Rep.">
        <title>Molecular characterization of firefly nuptial gifts: a multi-omics approach sheds light on postcopulatory sexual selection.</title>
        <authorList>
            <person name="Al-Wathiqui N."/>
            <person name="Fallon T.R."/>
            <person name="South A."/>
            <person name="Weng J.K."/>
            <person name="Lewis S.M."/>
        </authorList>
    </citation>
    <scope>NUCLEOTIDE SEQUENCE</scope>
</reference>
<accession>A0A1Y1K9T1</accession>
<feature type="region of interest" description="Disordered" evidence="1">
    <location>
        <begin position="99"/>
        <end position="164"/>
    </location>
</feature>
<name>A0A1Y1K9T1_PHOPY</name>
<organism evidence="2">
    <name type="scientific">Photinus pyralis</name>
    <name type="common">Common eastern firefly</name>
    <name type="synonym">Lampyris pyralis</name>
    <dbReference type="NCBI Taxonomy" id="7054"/>
    <lineage>
        <taxon>Eukaryota</taxon>
        <taxon>Metazoa</taxon>
        <taxon>Ecdysozoa</taxon>
        <taxon>Arthropoda</taxon>
        <taxon>Hexapoda</taxon>
        <taxon>Insecta</taxon>
        <taxon>Pterygota</taxon>
        <taxon>Neoptera</taxon>
        <taxon>Endopterygota</taxon>
        <taxon>Coleoptera</taxon>
        <taxon>Polyphaga</taxon>
        <taxon>Elateriformia</taxon>
        <taxon>Elateroidea</taxon>
        <taxon>Lampyridae</taxon>
        <taxon>Lampyrinae</taxon>
        <taxon>Photinus</taxon>
    </lineage>
</organism>
<proteinExistence type="predicted"/>
<evidence type="ECO:0000256" key="1">
    <source>
        <dbReference type="SAM" id="MobiDB-lite"/>
    </source>
</evidence>
<feature type="compositionally biased region" description="Basic residues" evidence="1">
    <location>
        <begin position="122"/>
        <end position="138"/>
    </location>
</feature>
<sequence length="164" mass="18272">MSELIPPASQNNDHGSIIEMDELQKLNVWGESQEVLEQQALKELEILNNATSATNGELEDGEIQSVELIKTATTSLNLDIKSYIKRQEELKKHHEYRRCRTVSDESKTASSTLPKSCTSTGTKRKAQHITVQKCKKPRNNREASCSGSEYEPSDDCLSSGMLSS</sequence>